<organism evidence="2">
    <name type="scientific">Clostridium paraputrificum</name>
    <dbReference type="NCBI Taxonomy" id="29363"/>
    <lineage>
        <taxon>Bacteria</taxon>
        <taxon>Bacillati</taxon>
        <taxon>Bacillota</taxon>
        <taxon>Clostridia</taxon>
        <taxon>Eubacteriales</taxon>
        <taxon>Clostridiaceae</taxon>
        <taxon>Clostridium</taxon>
    </lineage>
</organism>
<feature type="transmembrane region" description="Helical" evidence="1">
    <location>
        <begin position="285"/>
        <end position="311"/>
    </location>
</feature>
<gene>
    <name evidence="2" type="ORF">CPLFYP93_02310</name>
</gene>
<keyword evidence="1" id="KW-0812">Transmembrane</keyword>
<proteinExistence type="predicted"/>
<dbReference type="EMBL" id="CACRTV010000057">
    <property type="protein sequence ID" value="VYU44892.1"/>
    <property type="molecule type" value="Genomic_DNA"/>
</dbReference>
<keyword evidence="1" id="KW-1133">Transmembrane helix</keyword>
<protein>
    <submittedName>
        <fullName evidence="2">Uncharacterized protein</fullName>
    </submittedName>
</protein>
<reference evidence="2" key="1">
    <citation type="submission" date="2019-11" db="EMBL/GenBank/DDBJ databases">
        <authorList>
            <person name="Feng L."/>
        </authorList>
    </citation>
    <scope>NUCLEOTIDE SEQUENCE</scope>
    <source>
        <strain evidence="2">CParaputrificumLFYP93</strain>
    </source>
</reference>
<dbReference type="AlphaFoldDB" id="A0A6N3EYR3"/>
<dbReference type="RefSeq" id="WP_156561680.1">
    <property type="nucleotide sequence ID" value="NZ_CACRTV010000057.1"/>
</dbReference>
<name>A0A6N3EYR3_9CLOT</name>
<keyword evidence="1" id="KW-0472">Membrane</keyword>
<sequence length="426" mass="48111">MAKCIIKLGDVMTYSILESDQLIFHKVFSKTSELPDALNKLDIEEMLVFIQGTPTDKVPDDSWKISNFMSNNVWMTMVVPTSNIVHFSNLASVLGIKTVRIYSYTDFIEDKYKDEHNLILVDSFNKGYCVMAIRDGKIIDFKRRPSTQLKRVIGDFKTLYNAPVERVSRKVDSIVMRSCIANYSKIPKSQLFALEHIPFCLNHPGKSLLNNNDVEDIFDKVQDHNGEEPDKAPSIPIDDMVDDFFSADVEYARRPSGGESRKRKGFRKQAKSNVRLFEDEKTNKIINIVCSCVAVVIVGVCIVGIGASIIYKGKLETTQKKVNIAQQRVKSADDMTAYLKGDVSKSPMFALATINSNKGDIPVSSLNYEYGKTSVTVLSTNDKEREKAKQSLEQSVSIKEYASMGEFKRDNTTYMKTKFIVEIQDT</sequence>
<evidence type="ECO:0000256" key="1">
    <source>
        <dbReference type="SAM" id="Phobius"/>
    </source>
</evidence>
<evidence type="ECO:0000313" key="2">
    <source>
        <dbReference type="EMBL" id="VYU44892.1"/>
    </source>
</evidence>
<accession>A0A6N3EYR3</accession>